<keyword evidence="2" id="KW-1185">Reference proteome</keyword>
<comment type="caution">
    <text evidence="1">The sequence shown here is derived from an EMBL/GenBank/DDBJ whole genome shotgun (WGS) entry which is preliminary data.</text>
</comment>
<evidence type="ECO:0000313" key="2">
    <source>
        <dbReference type="Proteomes" id="UP001151478"/>
    </source>
</evidence>
<organism evidence="1 2">
    <name type="scientific">Polaribacter ponticola</name>
    <dbReference type="NCBI Taxonomy" id="2978475"/>
    <lineage>
        <taxon>Bacteria</taxon>
        <taxon>Pseudomonadati</taxon>
        <taxon>Bacteroidota</taxon>
        <taxon>Flavobacteriia</taxon>
        <taxon>Flavobacteriales</taxon>
        <taxon>Flavobacteriaceae</taxon>
    </lineage>
</organism>
<protein>
    <submittedName>
        <fullName evidence="1">Uncharacterized protein</fullName>
    </submittedName>
</protein>
<reference evidence="1" key="1">
    <citation type="submission" date="2023-02" db="EMBL/GenBank/DDBJ databases">
        <title>Polaribacter ponticola sp. nov., isolated from seawater.</title>
        <authorList>
            <person name="Baek J.H."/>
            <person name="Kim J.M."/>
            <person name="Choi D.G."/>
            <person name="Jeon C.O."/>
        </authorList>
    </citation>
    <scope>NUCLEOTIDE SEQUENCE</scope>
    <source>
        <strain evidence="1">MSW5</strain>
    </source>
</reference>
<evidence type="ECO:0000313" key="1">
    <source>
        <dbReference type="EMBL" id="MDD7913358.1"/>
    </source>
</evidence>
<dbReference type="RefSeq" id="WP_265726756.1">
    <property type="nucleotide sequence ID" value="NZ_JAOSLC020000002.1"/>
</dbReference>
<accession>A0ABT5S5I2</accession>
<sequence length="87" mass="10045">MKTITATNIKENTLKINQFALKSTEKVVLKTIDTVEDLQGYTAKKLKTTFDFTAKQQDNFFNNLEKRKGKIWKNVNKTLDFLAKTSL</sequence>
<dbReference type="EMBL" id="JAOSLC020000002">
    <property type="protein sequence ID" value="MDD7913358.1"/>
    <property type="molecule type" value="Genomic_DNA"/>
</dbReference>
<name>A0ABT5S5I2_9FLAO</name>
<dbReference type="Proteomes" id="UP001151478">
    <property type="component" value="Unassembled WGS sequence"/>
</dbReference>
<gene>
    <name evidence="1" type="ORF">N5A56_002455</name>
</gene>
<proteinExistence type="predicted"/>